<keyword evidence="2" id="KW-1185">Reference proteome</keyword>
<reference evidence="2" key="1">
    <citation type="journal article" date="2022" name="Mol. Ecol. Resour.">
        <title>The genomes of chicory, endive, great burdock and yacon provide insights into Asteraceae palaeo-polyploidization history and plant inulin production.</title>
        <authorList>
            <person name="Fan W."/>
            <person name="Wang S."/>
            <person name="Wang H."/>
            <person name="Wang A."/>
            <person name="Jiang F."/>
            <person name="Liu H."/>
            <person name="Zhao H."/>
            <person name="Xu D."/>
            <person name="Zhang Y."/>
        </authorList>
    </citation>
    <scope>NUCLEOTIDE SEQUENCE [LARGE SCALE GENOMIC DNA]</scope>
    <source>
        <strain evidence="2">cv. Yunnan</strain>
    </source>
</reference>
<evidence type="ECO:0000313" key="2">
    <source>
        <dbReference type="Proteomes" id="UP001056120"/>
    </source>
</evidence>
<evidence type="ECO:0000313" key="1">
    <source>
        <dbReference type="EMBL" id="KAI3687055.1"/>
    </source>
</evidence>
<dbReference type="Proteomes" id="UP001056120">
    <property type="component" value="Linkage Group LG27"/>
</dbReference>
<sequence>MLASGGDHDCCQPELWKLAASGDNLGGMRRELGKPATVVALVLWRALVTAGKAGSVEKEESDGNAAKPGR</sequence>
<proteinExistence type="predicted"/>
<name>A0ACB8YST3_9ASTR</name>
<protein>
    <submittedName>
        <fullName evidence="1">Uncharacterized protein</fullName>
    </submittedName>
</protein>
<gene>
    <name evidence="1" type="ORF">L1987_80745</name>
</gene>
<reference evidence="1 2" key="2">
    <citation type="journal article" date="2022" name="Mol. Ecol. Resour.">
        <title>The genomes of chicory, endive, great burdock and yacon provide insights into Asteraceae paleo-polyploidization history and plant inulin production.</title>
        <authorList>
            <person name="Fan W."/>
            <person name="Wang S."/>
            <person name="Wang H."/>
            <person name="Wang A."/>
            <person name="Jiang F."/>
            <person name="Liu H."/>
            <person name="Zhao H."/>
            <person name="Xu D."/>
            <person name="Zhang Y."/>
        </authorList>
    </citation>
    <scope>NUCLEOTIDE SEQUENCE [LARGE SCALE GENOMIC DNA]</scope>
    <source>
        <strain evidence="2">cv. Yunnan</strain>
        <tissue evidence="1">Leaves</tissue>
    </source>
</reference>
<dbReference type="EMBL" id="CM042044">
    <property type="protein sequence ID" value="KAI3687055.1"/>
    <property type="molecule type" value="Genomic_DNA"/>
</dbReference>
<comment type="caution">
    <text evidence="1">The sequence shown here is derived from an EMBL/GenBank/DDBJ whole genome shotgun (WGS) entry which is preliminary data.</text>
</comment>
<organism evidence="1 2">
    <name type="scientific">Smallanthus sonchifolius</name>
    <dbReference type="NCBI Taxonomy" id="185202"/>
    <lineage>
        <taxon>Eukaryota</taxon>
        <taxon>Viridiplantae</taxon>
        <taxon>Streptophyta</taxon>
        <taxon>Embryophyta</taxon>
        <taxon>Tracheophyta</taxon>
        <taxon>Spermatophyta</taxon>
        <taxon>Magnoliopsida</taxon>
        <taxon>eudicotyledons</taxon>
        <taxon>Gunneridae</taxon>
        <taxon>Pentapetalae</taxon>
        <taxon>asterids</taxon>
        <taxon>campanulids</taxon>
        <taxon>Asterales</taxon>
        <taxon>Asteraceae</taxon>
        <taxon>Asteroideae</taxon>
        <taxon>Heliantheae alliance</taxon>
        <taxon>Millerieae</taxon>
        <taxon>Smallanthus</taxon>
    </lineage>
</organism>
<accession>A0ACB8YST3</accession>